<evidence type="ECO:0000256" key="4">
    <source>
        <dbReference type="ARBA" id="ARBA00023136"/>
    </source>
</evidence>
<dbReference type="SUPFAM" id="SSF103473">
    <property type="entry name" value="MFS general substrate transporter"/>
    <property type="match status" value="1"/>
</dbReference>
<keyword evidence="2 5" id="KW-0812">Transmembrane</keyword>
<organism evidence="7 8">
    <name type="scientific">Pontivivens ytuae</name>
    <dbReference type="NCBI Taxonomy" id="2789856"/>
    <lineage>
        <taxon>Bacteria</taxon>
        <taxon>Pseudomonadati</taxon>
        <taxon>Pseudomonadota</taxon>
        <taxon>Alphaproteobacteria</taxon>
        <taxon>Rhodobacterales</taxon>
        <taxon>Paracoccaceae</taxon>
        <taxon>Pontivivens</taxon>
    </lineage>
</organism>
<feature type="transmembrane region" description="Helical" evidence="5">
    <location>
        <begin position="79"/>
        <end position="97"/>
    </location>
</feature>
<protein>
    <submittedName>
        <fullName evidence="7">MFS transporter</fullName>
    </submittedName>
</protein>
<dbReference type="GO" id="GO:0016020">
    <property type="term" value="C:membrane"/>
    <property type="evidence" value="ECO:0007669"/>
    <property type="project" value="UniProtKB-SubCell"/>
</dbReference>
<dbReference type="InterPro" id="IPR051788">
    <property type="entry name" value="MFS_Transporter"/>
</dbReference>
<reference evidence="7 8" key="1">
    <citation type="submission" date="2020-11" db="EMBL/GenBank/DDBJ databases">
        <title>Description of Pontivivens ytuae sp. nov. isolated from deep sea sediment of Mariana Trench.</title>
        <authorList>
            <person name="Wang Z."/>
            <person name="Sun Q.-L."/>
            <person name="Xu X.-D."/>
            <person name="Tang Y.-Z."/>
            <person name="Zhang J."/>
        </authorList>
    </citation>
    <scope>NUCLEOTIDE SEQUENCE [LARGE SCALE GENOMIC DNA]</scope>
    <source>
        <strain evidence="7 8">MT2928</strain>
    </source>
</reference>
<feature type="domain" description="Major facilitator superfamily (MFS) profile" evidence="6">
    <location>
        <begin position="209"/>
        <end position="382"/>
    </location>
</feature>
<dbReference type="AlphaFoldDB" id="A0A7S9LQS3"/>
<dbReference type="Pfam" id="PF07690">
    <property type="entry name" value="MFS_1"/>
    <property type="match status" value="1"/>
</dbReference>
<evidence type="ECO:0000256" key="3">
    <source>
        <dbReference type="ARBA" id="ARBA00022989"/>
    </source>
</evidence>
<feature type="transmembrane region" description="Helical" evidence="5">
    <location>
        <begin position="209"/>
        <end position="226"/>
    </location>
</feature>
<comment type="subcellular location">
    <subcellularLocation>
        <location evidence="1">Membrane</location>
        <topology evidence="1">Multi-pass membrane protein</topology>
    </subcellularLocation>
</comment>
<feature type="transmembrane region" description="Helical" evidence="5">
    <location>
        <begin position="165"/>
        <end position="188"/>
    </location>
</feature>
<dbReference type="Gene3D" id="1.20.1250.20">
    <property type="entry name" value="MFS general substrate transporter like domains"/>
    <property type="match status" value="2"/>
</dbReference>
<keyword evidence="3 5" id="KW-1133">Transmembrane helix</keyword>
<feature type="transmembrane region" description="Helical" evidence="5">
    <location>
        <begin position="275"/>
        <end position="292"/>
    </location>
</feature>
<dbReference type="InterPro" id="IPR020846">
    <property type="entry name" value="MFS_dom"/>
</dbReference>
<name>A0A7S9LQS3_9RHOB</name>
<dbReference type="InterPro" id="IPR036259">
    <property type="entry name" value="MFS_trans_sf"/>
</dbReference>
<dbReference type="GO" id="GO:0022857">
    <property type="term" value="F:transmembrane transporter activity"/>
    <property type="evidence" value="ECO:0007669"/>
    <property type="project" value="InterPro"/>
</dbReference>
<sequence length="382" mass="37611">MAARTEAGARPTGLRAALLLFGLNGALYGSWAARIPDIKFSLGLDEATLGLVLLAAACGAVSSFGLAARAADRFGAGRVTLVLAGLAIPPLPMLALAPSAWTLAATLFVFGAVAGSMDLSMNAYATEVEKRAARSRMSLLHGTWSIGFALAAAVAGVVADRLAPAPHLGMIAVVGVGVLAVAVALIVAPGAQGAGGPRAALFAIPRGPLVPVAALVAIAFLAEGAVMDWAAVHVREGLGGTTAEGARVLTAFALTMVAVRLAGDAVMDRLGPVTTARIAAGLATVGALGMAFAPTPIWAAVAMVPLALGLGPMAPLGFSQAGKKARGGSGEAVAAVALTGYGGILVGPVLMGFSGAALGLGTSFGLIALGGVAMFLLGRRLV</sequence>
<dbReference type="KEGG" id="poz:I0K15_17605"/>
<evidence type="ECO:0000256" key="5">
    <source>
        <dbReference type="SAM" id="Phobius"/>
    </source>
</evidence>
<dbReference type="PANTHER" id="PTHR23514:SF13">
    <property type="entry name" value="INNER MEMBRANE PROTEIN YBJJ"/>
    <property type="match status" value="1"/>
</dbReference>
<feature type="transmembrane region" description="Helical" evidence="5">
    <location>
        <begin position="330"/>
        <end position="350"/>
    </location>
</feature>
<feature type="transmembrane region" description="Helical" evidence="5">
    <location>
        <begin position="103"/>
        <end position="125"/>
    </location>
</feature>
<evidence type="ECO:0000313" key="7">
    <source>
        <dbReference type="EMBL" id="QPH53574.1"/>
    </source>
</evidence>
<feature type="transmembrane region" description="Helical" evidence="5">
    <location>
        <begin position="356"/>
        <end position="377"/>
    </location>
</feature>
<dbReference type="PROSITE" id="PS50850">
    <property type="entry name" value="MFS"/>
    <property type="match status" value="1"/>
</dbReference>
<keyword evidence="8" id="KW-1185">Reference proteome</keyword>
<feature type="transmembrane region" description="Helical" evidence="5">
    <location>
        <begin position="246"/>
        <end position="263"/>
    </location>
</feature>
<feature type="transmembrane region" description="Helical" evidence="5">
    <location>
        <begin position="137"/>
        <end position="159"/>
    </location>
</feature>
<feature type="transmembrane region" description="Helical" evidence="5">
    <location>
        <begin position="48"/>
        <end position="67"/>
    </location>
</feature>
<feature type="transmembrane region" description="Helical" evidence="5">
    <location>
        <begin position="298"/>
        <end position="318"/>
    </location>
</feature>
<evidence type="ECO:0000256" key="2">
    <source>
        <dbReference type="ARBA" id="ARBA00022692"/>
    </source>
</evidence>
<evidence type="ECO:0000256" key="1">
    <source>
        <dbReference type="ARBA" id="ARBA00004141"/>
    </source>
</evidence>
<dbReference type="CDD" id="cd17393">
    <property type="entry name" value="MFS_MosC_like"/>
    <property type="match status" value="1"/>
</dbReference>
<dbReference type="InterPro" id="IPR011701">
    <property type="entry name" value="MFS"/>
</dbReference>
<evidence type="ECO:0000259" key="6">
    <source>
        <dbReference type="PROSITE" id="PS50850"/>
    </source>
</evidence>
<evidence type="ECO:0000313" key="8">
    <source>
        <dbReference type="Proteomes" id="UP000594800"/>
    </source>
</evidence>
<keyword evidence="4 5" id="KW-0472">Membrane</keyword>
<dbReference type="Proteomes" id="UP000594800">
    <property type="component" value="Chromosome"/>
</dbReference>
<accession>A0A7S9LQS3</accession>
<dbReference type="PANTHER" id="PTHR23514">
    <property type="entry name" value="BYPASS OF STOP CODON PROTEIN 6"/>
    <property type="match status" value="1"/>
</dbReference>
<gene>
    <name evidence="7" type="ORF">I0K15_17605</name>
</gene>
<proteinExistence type="predicted"/>
<dbReference type="EMBL" id="CP064942">
    <property type="protein sequence ID" value="QPH53574.1"/>
    <property type="molecule type" value="Genomic_DNA"/>
</dbReference>
<dbReference type="RefSeq" id="WP_196102783.1">
    <property type="nucleotide sequence ID" value="NZ_CP064942.1"/>
</dbReference>